<dbReference type="eggNOG" id="COG3026">
    <property type="taxonomic scope" value="Bacteria"/>
</dbReference>
<evidence type="ECO:0000313" key="2">
    <source>
        <dbReference type="EMBL" id="AEJ18455.1"/>
    </source>
</evidence>
<dbReference type="HOGENOM" id="CLU_074356_1_0_12"/>
<gene>
    <name evidence="2" type="ordered locus">Spica_0289</name>
</gene>
<organism evidence="2 3">
    <name type="scientific">Gracilinema caldarium (strain ATCC 51460 / DSM 7334 / H1)</name>
    <name type="common">Treponema caldarium</name>
    <dbReference type="NCBI Taxonomy" id="744872"/>
    <lineage>
        <taxon>Bacteria</taxon>
        <taxon>Pseudomonadati</taxon>
        <taxon>Spirochaetota</taxon>
        <taxon>Spirochaetia</taxon>
        <taxon>Spirochaetales</taxon>
        <taxon>Breznakiellaceae</taxon>
        <taxon>Gracilinema</taxon>
    </lineage>
</organism>
<evidence type="ECO:0000259" key="1">
    <source>
        <dbReference type="Pfam" id="PF17131"/>
    </source>
</evidence>
<dbReference type="AlphaFoldDB" id="F8EZU2"/>
<dbReference type="Pfam" id="PF17131">
    <property type="entry name" value="LolA_like"/>
    <property type="match status" value="1"/>
</dbReference>
<dbReference type="RefSeq" id="WP_013967767.1">
    <property type="nucleotide sequence ID" value="NC_015732.1"/>
</dbReference>
<proteinExistence type="predicted"/>
<dbReference type="CDD" id="cd16329">
    <property type="entry name" value="LolA_like"/>
    <property type="match status" value="1"/>
</dbReference>
<reference evidence="3" key="1">
    <citation type="journal article" date="2013" name="Stand. Genomic Sci.">
        <title>Genome sequence of the thermophilic fresh-water bacterium Spirochaeta caldaria type strain (H1(T)), reclassification of Spirochaeta caldaria, Spirochaeta stenostrepta, and Spirochaeta zuelzerae in the genus Treponema as Treponema caldaria comb. nov., Treponema stenostrepta comb. nov., and Treponema zuelzerae comb. nov., and emendation of the genus Treponema.</title>
        <authorList>
            <person name="Abt B."/>
            <person name="Goker M."/>
            <person name="Scheuner C."/>
            <person name="Han C."/>
            <person name="Lu M."/>
            <person name="Misra M."/>
            <person name="Lapidus A."/>
            <person name="Nolan M."/>
            <person name="Lucas S."/>
            <person name="Hammon N."/>
            <person name="Deshpande S."/>
            <person name="Cheng J.F."/>
            <person name="Tapia R."/>
            <person name="Goodwin L.A."/>
            <person name="Pitluck S."/>
            <person name="Liolios K."/>
            <person name="Pagani I."/>
            <person name="Ivanova N."/>
            <person name="Mavromatis K."/>
            <person name="Mikhailova N."/>
            <person name="Huntemann M."/>
            <person name="Pati A."/>
            <person name="Chen A."/>
            <person name="Palaniappan K."/>
            <person name="Land M."/>
            <person name="Hauser L."/>
            <person name="Jeffries C.D."/>
            <person name="Rohde M."/>
            <person name="Spring S."/>
            <person name="Gronow S."/>
            <person name="Detter J.C."/>
            <person name="Bristow J."/>
            <person name="Eisen J.A."/>
            <person name="Markowitz V."/>
            <person name="Hugenholtz P."/>
            <person name="Kyrpides N.C."/>
            <person name="Woyke T."/>
            <person name="Klenk H.P."/>
        </authorList>
    </citation>
    <scope>NUCLEOTIDE SEQUENCE</scope>
    <source>
        <strain evidence="3">ATCC 51460 / DSM 7334 / H1</strain>
    </source>
</reference>
<keyword evidence="3" id="KW-1185">Reference proteome</keyword>
<dbReference type="Gene3D" id="2.50.20.10">
    <property type="entry name" value="Lipoprotein localisation LolA/LolB/LppX"/>
    <property type="match status" value="1"/>
</dbReference>
<dbReference type="STRING" id="744872.Spica_0289"/>
<dbReference type="EMBL" id="CP002868">
    <property type="protein sequence ID" value="AEJ18455.1"/>
    <property type="molecule type" value="Genomic_DNA"/>
</dbReference>
<name>F8EZU2_GRAC1</name>
<feature type="domain" description="Uncharacterized protein TP-0789" evidence="1">
    <location>
        <begin position="76"/>
        <end position="256"/>
    </location>
</feature>
<accession>F8EZU2</accession>
<evidence type="ECO:0000313" key="3">
    <source>
        <dbReference type="Proteomes" id="UP000000503"/>
    </source>
</evidence>
<protein>
    <submittedName>
        <fullName evidence="2">Sigma E regulatory protein, MucB/RseB</fullName>
    </submittedName>
</protein>
<dbReference type="KEGG" id="scd:Spica_0289"/>
<dbReference type="InterPro" id="IPR033399">
    <property type="entry name" value="TP_0789-like"/>
</dbReference>
<dbReference type="Proteomes" id="UP000000503">
    <property type="component" value="Chromosome"/>
</dbReference>
<sequence>MVIKKHSVGTLLVLMNVFIASMVYAIDGREIMQNAYDVKEPNFSHSLVQMDLIDKNGTTESRIVEEWGKSENDLKSVVMVFHTPASVKNTRFLQIQNEGRDDDKWIYLPALKSVRRIAASEGDKPFMGTDATYDDLSTRKVDRDNHELLKEETVNSYDCYVVKSWAKDPNDSQYSYRISWIDKKTWVPVKAQMYDKKTNLLKELTVEKLENINGYWIPMSNILKNVQTGHSTRLVITKIEVDKPIDKRIFTTSFLSQGR</sequence>